<evidence type="ECO:0000256" key="2">
    <source>
        <dbReference type="ARBA" id="ARBA00022475"/>
    </source>
</evidence>
<evidence type="ECO:0000256" key="3">
    <source>
        <dbReference type="ARBA" id="ARBA00022692"/>
    </source>
</evidence>
<evidence type="ECO:0000256" key="5">
    <source>
        <dbReference type="ARBA" id="ARBA00023136"/>
    </source>
</evidence>
<dbReference type="EMBL" id="MAEI02000001">
    <property type="protein sequence ID" value="MEO1781418.1"/>
    <property type="molecule type" value="Genomic_DNA"/>
</dbReference>
<comment type="subcellular location">
    <subcellularLocation>
        <location evidence="1">Cell membrane</location>
        <topology evidence="1">Multi-pass membrane protein</topology>
    </subcellularLocation>
</comment>
<evidence type="ECO:0000313" key="9">
    <source>
        <dbReference type="Proteomes" id="UP001429357"/>
    </source>
</evidence>
<reference evidence="8" key="2">
    <citation type="submission" date="2024-02" db="EMBL/GenBank/DDBJ databases">
        <title>The Genome Sequence of Enterococcus diestrammenae JM9A.</title>
        <authorList>
            <person name="Earl A."/>
            <person name="Manson A."/>
            <person name="Gilmore M."/>
            <person name="Sanders J."/>
            <person name="Shea T."/>
            <person name="Howe W."/>
            <person name="Livny J."/>
            <person name="Cuomo C."/>
            <person name="Neafsey D."/>
            <person name="Birren B."/>
        </authorList>
    </citation>
    <scope>NUCLEOTIDE SEQUENCE</scope>
    <source>
        <strain evidence="8">JM9A</strain>
    </source>
</reference>
<evidence type="ECO:0000256" key="1">
    <source>
        <dbReference type="ARBA" id="ARBA00004651"/>
    </source>
</evidence>
<dbReference type="Proteomes" id="UP001429357">
    <property type="component" value="Unassembled WGS sequence"/>
</dbReference>
<dbReference type="InterPro" id="IPR027379">
    <property type="entry name" value="CLS_N"/>
</dbReference>
<keyword evidence="2" id="KW-1003">Cell membrane</keyword>
<name>A0ABV0F331_9ENTE</name>
<accession>A0ABV0F331</accession>
<feature type="domain" description="Cardiolipin synthase N-terminal" evidence="7">
    <location>
        <begin position="23"/>
        <end position="65"/>
    </location>
</feature>
<evidence type="ECO:0000259" key="7">
    <source>
        <dbReference type="Pfam" id="PF13396"/>
    </source>
</evidence>
<feature type="transmembrane region" description="Helical" evidence="6">
    <location>
        <begin position="12"/>
        <end position="31"/>
    </location>
</feature>
<comment type="caution">
    <text evidence="8">The sequence shown here is derived from an EMBL/GenBank/DDBJ whole genome shotgun (WGS) entry which is preliminary data.</text>
</comment>
<keyword evidence="5 6" id="KW-0472">Membrane</keyword>
<keyword evidence="9" id="KW-1185">Reference proteome</keyword>
<evidence type="ECO:0000256" key="6">
    <source>
        <dbReference type="SAM" id="Phobius"/>
    </source>
</evidence>
<proteinExistence type="predicted"/>
<dbReference type="RefSeq" id="WP_416336756.1">
    <property type="nucleotide sequence ID" value="NZ_JAQFAM010000002.1"/>
</dbReference>
<keyword evidence="3 6" id="KW-0812">Transmembrane</keyword>
<dbReference type="Pfam" id="PF13396">
    <property type="entry name" value="PLDc_N"/>
    <property type="match status" value="1"/>
</dbReference>
<feature type="transmembrane region" description="Helical" evidence="6">
    <location>
        <begin position="43"/>
        <end position="63"/>
    </location>
</feature>
<evidence type="ECO:0000256" key="4">
    <source>
        <dbReference type="ARBA" id="ARBA00022989"/>
    </source>
</evidence>
<evidence type="ECO:0000313" key="8">
    <source>
        <dbReference type="EMBL" id="MEO1781418.1"/>
    </source>
</evidence>
<organism evidence="8 9">
    <name type="scientific">Enterococcus diestrammenae</name>
    <dbReference type="NCBI Taxonomy" id="1155073"/>
    <lineage>
        <taxon>Bacteria</taxon>
        <taxon>Bacillati</taxon>
        <taxon>Bacillota</taxon>
        <taxon>Bacilli</taxon>
        <taxon>Lactobacillales</taxon>
        <taxon>Enterococcaceae</taxon>
        <taxon>Enterococcus</taxon>
    </lineage>
</organism>
<protein>
    <recommendedName>
        <fullName evidence="7">Cardiolipin synthase N-terminal domain-containing protein</fullName>
    </recommendedName>
</protein>
<keyword evidence="4 6" id="KW-1133">Transmembrane helix</keyword>
<gene>
    <name evidence="8" type="ORF">BAU18_001003</name>
</gene>
<reference evidence="8" key="1">
    <citation type="submission" date="2016-06" db="EMBL/GenBank/DDBJ databases">
        <authorList>
            <person name="Van Tyne D."/>
        </authorList>
    </citation>
    <scope>NUCLEOTIDE SEQUENCE</scope>
    <source>
        <strain evidence="8">JM9A</strain>
    </source>
</reference>
<sequence length="69" mass="7886">MMNLNLQEYLPVLIPLLILQVGLAIFAIVDVLRHPHYRIGNRLIWIIVCGLFSFIGPICYFAFGRGVDQ</sequence>